<dbReference type="Proteomes" id="UP000233837">
    <property type="component" value="Unassembled WGS sequence"/>
</dbReference>
<reference evidence="3 4" key="1">
    <citation type="journal article" date="2016" name="Sci. Rep.">
        <title>The Dendrobium catenatum Lindl. genome sequence provides insights into polysaccharide synthase, floral development and adaptive evolution.</title>
        <authorList>
            <person name="Zhang G.Q."/>
            <person name="Xu Q."/>
            <person name="Bian C."/>
            <person name="Tsai W.C."/>
            <person name="Yeh C.M."/>
            <person name="Liu K.W."/>
            <person name="Yoshida K."/>
            <person name="Zhang L.S."/>
            <person name="Chang S.B."/>
            <person name="Chen F."/>
            <person name="Shi Y."/>
            <person name="Su Y.Y."/>
            <person name="Zhang Y.Q."/>
            <person name="Chen L.J."/>
            <person name="Yin Y."/>
            <person name="Lin M."/>
            <person name="Huang H."/>
            <person name="Deng H."/>
            <person name="Wang Z.W."/>
            <person name="Zhu S.L."/>
            <person name="Zhao X."/>
            <person name="Deng C."/>
            <person name="Niu S.C."/>
            <person name="Huang J."/>
            <person name="Wang M."/>
            <person name="Liu G.H."/>
            <person name="Yang H.J."/>
            <person name="Xiao X.J."/>
            <person name="Hsiao Y.Y."/>
            <person name="Wu W.L."/>
            <person name="Chen Y.Y."/>
            <person name="Mitsuda N."/>
            <person name="Ohme-Takagi M."/>
            <person name="Luo Y.B."/>
            <person name="Van de Peer Y."/>
            <person name="Liu Z.J."/>
        </authorList>
    </citation>
    <scope>NUCLEOTIDE SEQUENCE [LARGE SCALE GENOMIC DNA]</scope>
    <source>
        <tissue evidence="3">The whole plant</tissue>
    </source>
</reference>
<dbReference type="EMBL" id="KZ502882">
    <property type="protein sequence ID" value="PKU71280.1"/>
    <property type="molecule type" value="Genomic_DNA"/>
</dbReference>
<accession>A0A2I0W6J9</accession>
<dbReference type="PANTHER" id="PTHR33270">
    <property type="entry name" value="BNAC05G50380D PROTEIN"/>
    <property type="match status" value="1"/>
</dbReference>
<evidence type="ECO:0000313" key="4">
    <source>
        <dbReference type="Proteomes" id="UP000233837"/>
    </source>
</evidence>
<evidence type="ECO:0000256" key="1">
    <source>
        <dbReference type="SAM" id="MobiDB-lite"/>
    </source>
</evidence>
<protein>
    <recommendedName>
        <fullName evidence="2">DUF7054 domain-containing protein</fullName>
    </recommendedName>
</protein>
<evidence type="ECO:0000259" key="2">
    <source>
        <dbReference type="Pfam" id="PF23156"/>
    </source>
</evidence>
<dbReference type="PANTHER" id="PTHR33270:SF18">
    <property type="entry name" value="OS02G0324700 PROTEIN"/>
    <property type="match status" value="1"/>
</dbReference>
<dbReference type="OrthoDB" id="1919859at2759"/>
<dbReference type="InterPro" id="IPR040358">
    <property type="entry name" value="At4g22758-like"/>
</dbReference>
<dbReference type="Pfam" id="PF23156">
    <property type="entry name" value="DUF7054"/>
    <property type="match status" value="1"/>
</dbReference>
<dbReference type="InterPro" id="IPR055482">
    <property type="entry name" value="DUF7054"/>
</dbReference>
<keyword evidence="4" id="KW-1185">Reference proteome</keyword>
<evidence type="ECO:0000313" key="3">
    <source>
        <dbReference type="EMBL" id="PKU71280.1"/>
    </source>
</evidence>
<feature type="region of interest" description="Disordered" evidence="1">
    <location>
        <begin position="1"/>
        <end position="22"/>
    </location>
</feature>
<sequence length="146" mass="16007">MALPWKGIEKDDKQGKKNNGKKGETNRILITVTVIGSAGPIRFVVREEELVSSVMGTALKTYAREGRRPILGSDLDYFVLYHAYDGSCPLSPWDPIGSFGSRNFLLCKKQMLDGQRSATPAKEIGKKGTGGWKAWFNKSLGLISSA</sequence>
<proteinExistence type="predicted"/>
<feature type="compositionally biased region" description="Basic and acidic residues" evidence="1">
    <location>
        <begin position="7"/>
        <end position="22"/>
    </location>
</feature>
<dbReference type="AlphaFoldDB" id="A0A2I0W6J9"/>
<name>A0A2I0W6J9_9ASPA</name>
<organism evidence="3 4">
    <name type="scientific">Dendrobium catenatum</name>
    <dbReference type="NCBI Taxonomy" id="906689"/>
    <lineage>
        <taxon>Eukaryota</taxon>
        <taxon>Viridiplantae</taxon>
        <taxon>Streptophyta</taxon>
        <taxon>Embryophyta</taxon>
        <taxon>Tracheophyta</taxon>
        <taxon>Spermatophyta</taxon>
        <taxon>Magnoliopsida</taxon>
        <taxon>Liliopsida</taxon>
        <taxon>Asparagales</taxon>
        <taxon>Orchidaceae</taxon>
        <taxon>Epidendroideae</taxon>
        <taxon>Malaxideae</taxon>
        <taxon>Dendrobiinae</taxon>
        <taxon>Dendrobium</taxon>
    </lineage>
</organism>
<gene>
    <name evidence="3" type="ORF">MA16_Dca007277</name>
</gene>
<feature type="domain" description="DUF7054" evidence="2">
    <location>
        <begin position="25"/>
        <end position="107"/>
    </location>
</feature>
<reference evidence="3 4" key="2">
    <citation type="journal article" date="2017" name="Nature">
        <title>The Apostasia genome and the evolution of orchids.</title>
        <authorList>
            <person name="Zhang G.Q."/>
            <person name="Liu K.W."/>
            <person name="Li Z."/>
            <person name="Lohaus R."/>
            <person name="Hsiao Y.Y."/>
            <person name="Niu S.C."/>
            <person name="Wang J.Y."/>
            <person name="Lin Y.C."/>
            <person name="Xu Q."/>
            <person name="Chen L.J."/>
            <person name="Yoshida K."/>
            <person name="Fujiwara S."/>
            <person name="Wang Z.W."/>
            <person name="Zhang Y.Q."/>
            <person name="Mitsuda N."/>
            <person name="Wang M."/>
            <person name="Liu G.H."/>
            <person name="Pecoraro L."/>
            <person name="Huang H.X."/>
            <person name="Xiao X.J."/>
            <person name="Lin M."/>
            <person name="Wu X.Y."/>
            <person name="Wu W.L."/>
            <person name="Chen Y.Y."/>
            <person name="Chang S.B."/>
            <person name="Sakamoto S."/>
            <person name="Ohme-Takagi M."/>
            <person name="Yagi M."/>
            <person name="Zeng S.J."/>
            <person name="Shen C.Y."/>
            <person name="Yeh C.M."/>
            <person name="Luo Y.B."/>
            <person name="Tsai W.C."/>
            <person name="Van de Peer Y."/>
            <person name="Liu Z.J."/>
        </authorList>
    </citation>
    <scope>NUCLEOTIDE SEQUENCE [LARGE SCALE GENOMIC DNA]</scope>
    <source>
        <tissue evidence="3">The whole plant</tissue>
    </source>
</reference>